<reference evidence="2" key="1">
    <citation type="submission" date="2018-06" db="EMBL/GenBank/DDBJ databases">
        <authorList>
            <person name="Lum Nde A."/>
            <person name="Hugo C."/>
        </authorList>
    </citation>
    <scope>NUCLEOTIDE SEQUENCE [LARGE SCALE GENOMIC DNA]</scope>
    <source>
        <strain evidence="2">1_F178</strain>
    </source>
</reference>
<dbReference type="AlphaFoldDB" id="A0A3D9CAD4"/>
<sequence length="506" mass="61194">MKLFNVINSQQNYRKIKIQRDILKTNPNWEKHFNEIELIDYQGVKINIYFHTLIDFFKIFKNLEFNYYLIEKEKNQLLTPEKYIERHYFDDIKILETILFSKNSQEEHNGQLSRDVEISNFPKYFETIAGDLIYTFDKIQEKVIDYVFIINERDFYHYNKKDYFNSLYKFLKKDVYLLFNQLEKNHLAVVERQLNEDNLISQNKFSDFINEVEVFKADTFSGFEINIGKNGNHDYNYFLDYINSTGNKFDNNNLIKYVIVSYFTEDDVIKYLQNSFKNFKEKYIYATIHNYFEKNDHFKFLASRIKEIDYYILGNNLHQDLNFFRSKDKFDNYGTYKNHLVYYYNKIFYFFDLKYFDSDNIDMHFKHMNRIFDRDREKLLRHHTTGYKGDGLEKRITSEIESQSSKSTNNDKIADPQKIKIKGSLQSIGFLFSELIEKGFIEAPKRNGKDNTSAISRMILDHFEFIDKEEQPKPEDIRKTLFTENKLSIEKQNQFRIPQSKIINTD</sequence>
<proteinExistence type="predicted"/>
<evidence type="ECO:0000313" key="1">
    <source>
        <dbReference type="EMBL" id="REC62556.1"/>
    </source>
</evidence>
<gene>
    <name evidence="1" type="ORF">DRF65_10735</name>
</gene>
<name>A0A3D9CAD4_9FLAO</name>
<keyword evidence="2" id="KW-1185">Reference proteome</keyword>
<organism evidence="1 2">
    <name type="scientific">Chryseobacterium pennae</name>
    <dbReference type="NCBI Taxonomy" id="2258962"/>
    <lineage>
        <taxon>Bacteria</taxon>
        <taxon>Pseudomonadati</taxon>
        <taxon>Bacteroidota</taxon>
        <taxon>Flavobacteriia</taxon>
        <taxon>Flavobacteriales</taxon>
        <taxon>Weeksellaceae</taxon>
        <taxon>Chryseobacterium group</taxon>
        <taxon>Chryseobacterium</taxon>
    </lineage>
</organism>
<dbReference type="Proteomes" id="UP000256686">
    <property type="component" value="Unassembled WGS sequence"/>
</dbReference>
<accession>A0A3D9CAD4</accession>
<protein>
    <submittedName>
        <fullName evidence="1">Uncharacterized protein</fullName>
    </submittedName>
</protein>
<dbReference type="EMBL" id="QNVT01000008">
    <property type="protein sequence ID" value="REC62556.1"/>
    <property type="molecule type" value="Genomic_DNA"/>
</dbReference>
<comment type="caution">
    <text evidence="1">The sequence shown here is derived from an EMBL/GenBank/DDBJ whole genome shotgun (WGS) entry which is preliminary data.</text>
</comment>
<evidence type="ECO:0000313" key="2">
    <source>
        <dbReference type="Proteomes" id="UP000256686"/>
    </source>
</evidence>
<dbReference type="RefSeq" id="WP_115970752.1">
    <property type="nucleotide sequence ID" value="NZ_QNVT01000008.1"/>
</dbReference>